<gene>
    <name evidence="3" type="ORF">SAMN05444714_2518</name>
</gene>
<dbReference type="Proteomes" id="UP000198926">
    <property type="component" value="Unassembled WGS sequence"/>
</dbReference>
<feature type="transmembrane region" description="Helical" evidence="1">
    <location>
        <begin position="7"/>
        <end position="27"/>
    </location>
</feature>
<dbReference type="PANTHER" id="PTHR43283:SF7">
    <property type="entry name" value="BETA-LACTAMASE-RELATED DOMAIN-CONTAINING PROTEIN"/>
    <property type="match status" value="1"/>
</dbReference>
<reference evidence="3 4" key="1">
    <citation type="submission" date="2016-10" db="EMBL/GenBank/DDBJ databases">
        <authorList>
            <person name="de Groot N.N."/>
        </authorList>
    </citation>
    <scope>NUCLEOTIDE SEQUENCE [LARGE SCALE GENOMIC DNA]</scope>
    <source>
        <strain evidence="3 4">DSM 29433</strain>
    </source>
</reference>
<sequence>MQVTRTAKVLGSTILIVVIAAALYLRFLSPDLLRVATNYSAKIVCSSVFISGRDADDVLKIDVQAPGHPILRYVTVDVDQEENTVSAQMFGFAAPAVAQHRTGLGCTNRHHVALSDATVPAMQSSGSGIWPEGQEVVPRQNPEIESVLSDEDLLGQGYRAVVIVQNGRIIGETYADGFSAQTPLLGWSMTKTVTAALIGTLIQSGELSLDDDLTEVFNNWQEDNRAEITVSDMLAMTSGLTWNEGYGSVSDVTRMLYLTDDMAEFAATNPTEAAPNSFFNYSSGTSTMLSRVWQDKLGEAALLYPQTILFAPLGMTSATLETDASDTFVGSSYMYATARDWARFGLFLLQDGVWDGQRILPEGYVDWMFEPVETSEGLYARGHLWREASGDRPPFEDAVWLRGHDGQSMAIFPSRDLVIVRLGLTPSRVGYSSLPLAKAVISALGDT</sequence>
<dbReference type="AlphaFoldDB" id="A0A1I6MWU9"/>
<dbReference type="InterPro" id="IPR050789">
    <property type="entry name" value="Diverse_Enzym_Activities"/>
</dbReference>
<keyword evidence="1" id="KW-1133">Transmembrane helix</keyword>
<name>A0A1I6MWU9_9RHOB</name>
<dbReference type="SUPFAM" id="SSF56601">
    <property type="entry name" value="beta-lactamase/transpeptidase-like"/>
    <property type="match status" value="1"/>
</dbReference>
<evidence type="ECO:0000313" key="4">
    <source>
        <dbReference type="Proteomes" id="UP000198926"/>
    </source>
</evidence>
<dbReference type="RefSeq" id="WP_090209498.1">
    <property type="nucleotide sequence ID" value="NZ_FOZM01000002.1"/>
</dbReference>
<evidence type="ECO:0000256" key="1">
    <source>
        <dbReference type="SAM" id="Phobius"/>
    </source>
</evidence>
<protein>
    <submittedName>
        <fullName evidence="3">CubicO group peptidase, beta-lactamase class C family</fullName>
    </submittedName>
</protein>
<feature type="domain" description="Beta-lactamase-related" evidence="2">
    <location>
        <begin position="160"/>
        <end position="422"/>
    </location>
</feature>
<dbReference type="OrthoDB" id="9814204at2"/>
<dbReference type="Pfam" id="PF00144">
    <property type="entry name" value="Beta-lactamase"/>
    <property type="match status" value="1"/>
</dbReference>
<keyword evidence="1" id="KW-0472">Membrane</keyword>
<dbReference type="STRING" id="1123755.SAMN05444714_2518"/>
<organism evidence="3 4">
    <name type="scientific">Yoonia litorea</name>
    <dbReference type="NCBI Taxonomy" id="1123755"/>
    <lineage>
        <taxon>Bacteria</taxon>
        <taxon>Pseudomonadati</taxon>
        <taxon>Pseudomonadota</taxon>
        <taxon>Alphaproteobacteria</taxon>
        <taxon>Rhodobacterales</taxon>
        <taxon>Paracoccaceae</taxon>
        <taxon>Yoonia</taxon>
    </lineage>
</organism>
<dbReference type="EMBL" id="FOZM01000002">
    <property type="protein sequence ID" value="SFS20193.1"/>
    <property type="molecule type" value="Genomic_DNA"/>
</dbReference>
<evidence type="ECO:0000259" key="2">
    <source>
        <dbReference type="Pfam" id="PF00144"/>
    </source>
</evidence>
<accession>A0A1I6MWU9</accession>
<dbReference type="Gene3D" id="3.40.710.10">
    <property type="entry name" value="DD-peptidase/beta-lactamase superfamily"/>
    <property type="match status" value="1"/>
</dbReference>
<dbReference type="PANTHER" id="PTHR43283">
    <property type="entry name" value="BETA-LACTAMASE-RELATED"/>
    <property type="match status" value="1"/>
</dbReference>
<keyword evidence="1" id="KW-0812">Transmembrane</keyword>
<evidence type="ECO:0000313" key="3">
    <source>
        <dbReference type="EMBL" id="SFS20193.1"/>
    </source>
</evidence>
<dbReference type="InterPro" id="IPR001466">
    <property type="entry name" value="Beta-lactam-related"/>
</dbReference>
<keyword evidence="4" id="KW-1185">Reference proteome</keyword>
<dbReference type="InterPro" id="IPR012338">
    <property type="entry name" value="Beta-lactam/transpept-like"/>
</dbReference>
<proteinExistence type="predicted"/>